<dbReference type="Gene3D" id="1.10.1200.10">
    <property type="entry name" value="ACP-like"/>
    <property type="match status" value="6"/>
</dbReference>
<dbReference type="PANTHER" id="PTHR45527:SF1">
    <property type="entry name" value="FATTY ACID SYNTHASE"/>
    <property type="match status" value="1"/>
</dbReference>
<dbReference type="GO" id="GO:0016874">
    <property type="term" value="F:ligase activity"/>
    <property type="evidence" value="ECO:0007669"/>
    <property type="project" value="UniProtKB-KW"/>
</dbReference>
<dbReference type="FunFam" id="3.30.559.30:FF:000001">
    <property type="entry name" value="Non-ribosomal peptide synthetase"/>
    <property type="match status" value="1"/>
</dbReference>
<organism evidence="7 8">
    <name type="scientific">Chitinophaga flava</name>
    <dbReference type="NCBI Taxonomy" id="2259036"/>
    <lineage>
        <taxon>Bacteria</taxon>
        <taxon>Pseudomonadati</taxon>
        <taxon>Bacteroidota</taxon>
        <taxon>Chitinophagia</taxon>
        <taxon>Chitinophagales</taxon>
        <taxon>Chitinophagaceae</taxon>
        <taxon>Chitinophaga</taxon>
    </lineage>
</organism>
<comment type="caution">
    <text evidence="7">The sequence shown here is derived from an EMBL/GenBank/DDBJ whole genome shotgun (WGS) entry which is preliminary data.</text>
</comment>
<evidence type="ECO:0000313" key="8">
    <source>
        <dbReference type="Proteomes" id="UP000253410"/>
    </source>
</evidence>
<feature type="domain" description="Carrier" evidence="6">
    <location>
        <begin position="6678"/>
        <end position="6753"/>
    </location>
</feature>
<dbReference type="RefSeq" id="WP_147243594.1">
    <property type="nucleotide sequence ID" value="NZ_QFFJ01000002.1"/>
</dbReference>
<dbReference type="GO" id="GO:0005829">
    <property type="term" value="C:cytosol"/>
    <property type="evidence" value="ECO:0007669"/>
    <property type="project" value="TreeGrafter"/>
</dbReference>
<dbReference type="FunFam" id="3.40.50.980:FF:000002">
    <property type="entry name" value="Enterobactin synthetase component F"/>
    <property type="match status" value="1"/>
</dbReference>
<dbReference type="FunFam" id="3.40.50.12780:FF:000012">
    <property type="entry name" value="Non-ribosomal peptide synthetase"/>
    <property type="match status" value="6"/>
</dbReference>
<dbReference type="PANTHER" id="PTHR45527">
    <property type="entry name" value="NONRIBOSOMAL PEPTIDE SYNTHETASE"/>
    <property type="match status" value="1"/>
</dbReference>
<dbReference type="InterPro" id="IPR020845">
    <property type="entry name" value="AMP-binding_CS"/>
</dbReference>
<dbReference type="InterPro" id="IPR009081">
    <property type="entry name" value="PP-bd_ACP"/>
</dbReference>
<dbReference type="GO" id="GO:0043041">
    <property type="term" value="P:amino acid activation for nonribosomal peptide biosynthetic process"/>
    <property type="evidence" value="ECO:0007669"/>
    <property type="project" value="TreeGrafter"/>
</dbReference>
<dbReference type="Gene3D" id="3.30.559.30">
    <property type="entry name" value="Nonribosomal peptide synthetase, condensation domain"/>
    <property type="match status" value="7"/>
</dbReference>
<evidence type="ECO:0000256" key="1">
    <source>
        <dbReference type="ARBA" id="ARBA00001957"/>
    </source>
</evidence>
<dbReference type="InterPro" id="IPR036736">
    <property type="entry name" value="ACP-like_sf"/>
</dbReference>
<dbReference type="CDD" id="cd19543">
    <property type="entry name" value="DCL_NRPS"/>
    <property type="match status" value="1"/>
</dbReference>
<reference evidence="7 8" key="1">
    <citation type="submission" date="2018-05" db="EMBL/GenBank/DDBJ databases">
        <title>Chitinophaga sp. K3CV102501T nov., isolated from isolated from a monsoon evergreen broad-leaved forest soil.</title>
        <authorList>
            <person name="Lv Y."/>
        </authorList>
    </citation>
    <scope>NUCLEOTIDE SEQUENCE [LARGE SCALE GENOMIC DNA]</scope>
    <source>
        <strain evidence="7 8">GDMCC 1.1325</strain>
    </source>
</reference>
<dbReference type="Gene3D" id="2.30.38.10">
    <property type="entry name" value="Luciferase, Domain 3"/>
    <property type="match status" value="5"/>
</dbReference>
<comment type="similarity">
    <text evidence="2">Belongs to the ATP-dependent AMP-binding enzyme family.</text>
</comment>
<dbReference type="EMBL" id="QFFJ01000002">
    <property type="protein sequence ID" value="RBL90699.1"/>
    <property type="molecule type" value="Genomic_DNA"/>
</dbReference>
<dbReference type="GO" id="GO:0044550">
    <property type="term" value="P:secondary metabolite biosynthetic process"/>
    <property type="evidence" value="ECO:0007669"/>
    <property type="project" value="UniProtKB-ARBA"/>
</dbReference>
<accession>A0A365XWE7</accession>
<comment type="cofactor">
    <cofactor evidence="1">
        <name>pantetheine 4'-phosphate</name>
        <dbReference type="ChEBI" id="CHEBI:47942"/>
    </cofactor>
</comment>
<dbReference type="SUPFAM" id="SSF47336">
    <property type="entry name" value="ACP-like"/>
    <property type="match status" value="6"/>
</dbReference>
<dbReference type="InterPro" id="IPR001242">
    <property type="entry name" value="Condensation_dom"/>
</dbReference>
<dbReference type="InterPro" id="IPR006162">
    <property type="entry name" value="Ppantetheine_attach_site"/>
</dbReference>
<evidence type="ECO:0000256" key="2">
    <source>
        <dbReference type="ARBA" id="ARBA00006432"/>
    </source>
</evidence>
<dbReference type="NCBIfam" id="NF003417">
    <property type="entry name" value="PRK04813.1"/>
    <property type="match status" value="6"/>
</dbReference>
<dbReference type="GO" id="GO:0072330">
    <property type="term" value="P:monocarboxylic acid biosynthetic process"/>
    <property type="evidence" value="ECO:0007669"/>
    <property type="project" value="UniProtKB-ARBA"/>
</dbReference>
<proteinExistence type="inferred from homology"/>
<dbReference type="InterPro" id="IPR000873">
    <property type="entry name" value="AMP-dep_synth/lig_dom"/>
</dbReference>
<sequence>MTLQTLSLHPAQQDVYLDQAINTDTPYYNMGGYLRLIGRLNKEKFIEAVRSAPEVFDVLKMRFDLRDEEPVAYVDETYSVFELTEMEFPEGEDKKERVEQWIREKLATPFRVEKDIMLADHYLIRISEEEHWYYFRYHHLIVDGYGVSGMLHYIAKKYKSLVTGEPVTFNYPSYIEEAKRAAEFCASEAYTAEGEYWKQKIGTLPSKLLQKRFVEEEGMKNKCNTFILEFAGEERALLEALQADTNANLQQLTIAAMMIYYARTSGQEDFIFGIPLHRRRNKLLRAIAGMFTGVIPFTGSYKAGTRVSELIKSVISSQREDYRYQNYLIGDLSRHFKVGHDDGLIEIAVNFAPVDFTLDLGEGLSSVLVNIPSGYLPFPIEMFWYDYGKQQPLQLRVDYQVAYFNKEEISALVHRLLYVLHQFRETPDVLVEQVNLLPAKEQVLLAGFSSPAPHDPYGAEDTLPALFSAQARAASQRTAVVYRDTAFSYGELEALSNKLSHYLRSKGVQTDKLVPICLERSMEMFVAILAIWKAGGAYVPVDTTYPAERIAYLLEDTTASLVICSRATRHLFGEHVETLIIDELPDAVTAGPEVAPAFNPAPQDLSYVIYTSGSTGKPKGVMVEHRGMLNHLYAKTGDLQIDAETILAFTASYTFDISVWQMFAALMCGGHTVVYDDDHIYQPAALISAVEEDQVTILELVPSYLAAVLQEKTTVSLSRLEYLMVTGEAVSQHLLQQWFTHPLYGRIPVVNAYGPTEASDDITHHTMYETPASANVPLGRPVRNMDIYIVSQDMELCPIGVAGEICVAGIGVSRGYLGRPELTAEKFITDPFTTGETRRMYRTGDLGRWSWDGTIEYLGRMDDQVKIRGYRIELGEIEAVLHQLPFVNEAVVVAREDKGHKQLVAYVVAPSGFERETALLHLKDKLPEYMIPVIVELEKMPLTPNGKVDKRALPDPLAEAHIAEAFVAPRNKTEQTLADIWQDLLRIEKVGIHDNFFELGGNSLLGIRMIAVISRTFNAALTVRTLFRYATIATLAAYIRQQSGNSRLQITAQPHITPKPLSFSQERLWFIDSMEGSEHYHIPVVLTLKGHVDRHALQFAFQSVINRHEVLRTVVYEQDGTGYQQVLAKDSWQLEEPADGGDVQQAISHFIYRPFDLSKDHMLRATLLKQAEDEHTLVITVHHIAADAWSMALIIKEFAAYYNEAAAGQAAGLPELPLQYTDYAIWQRASLSEVLSTSQQYWKKQLAGIEPLNLSTDYPRPAIQSRKGAVTYFSIGKEIAEKLYQLGRQQDTTLFVTLLSAFKVLLFRYTGQQDICVGTPVAGRTQQELESIAGFFVDTLPLYSHLEADTTFNALLQQEKEVLLEGYEHQDLPFEKIVEAVTDNRDLSRTPLFQAMFVLQDAPDFADIELNGLTLSLGEVEHTISKFDITVAVTEKQDELTFELEYCTDLFSEETASRMAGHFEQLLQAIVNNPAQSIGHLQMLTPAEEQQLLKAFNDSAVPYAQDKHIIDLFDEQVALAPEATALIFKNNTLSYRELDERSNRLARYFRKHGVNKETRIPICIERSFEMIIGILGILKAGGVYVPIDPDYPEERINYILEDTGAVMVISSSACAHKLAGVPGVNVICLDEEAPRINRFAVTPPGIALTPCQLAYIIYTSGSTGKPKGVMLEHKGVVNLARSQATALRLYQGTRSLQFASFGFDASCYEIFNTLLSGGVLVLPEKEDLLSQERFTTLINTHEVELVTLPPSYQHIIKEHTGTIKTIVSAGEPLNREDGKYLQSKGIRVVNAYGPTENTVCTTLTETPIRKDNTVVIGTPIANVQVYILGAGGALCPVGVTGEICIGGANLARGYWNRADLTQEKFIANSYSKEWGGRLYRTGDLGRWLADGNIEYIGRMDDQVKIRGYRIELGEIESVLLEHPLVGQAAVLAKAGGGDQQKQLVAYVMPQDTFDKTAVLEYLQQRLPEYMVPALFITMEQFPLTPSGKIDRKALPEPEVPRSLYVAARTATEQVLVSIWQELLDKEQIGIQDHFFHLGGHSLMAIRLIAAVRKELHAELSVRDVFTRNTIETLAAFIDQQQEKTILPEIIVQNKPPYMPLSFSQERLWFIDKLEGSMHYHTSTLLKLKGKVNILALQHALHHIVERHGALRTVFRENEGVAYQLVLPADNWHLLELSSAEDFIAYGHQSFNLASDYMMRAALVQSGNETYELMITMHHIASDGWSISILAAELSELYAAFTTERLPVLKPLAIQYADYAIWQKTYVTGEVLKSQQDYWLKKMSGLEPLNLHTDYARPAVQRNNGALFITNIDRELTDKINVLSRQQGVTPFMTLLAAFKVLLYRYSGQDDICVGTPLAGRKQQEVESLIGFFINTLAVRSDLGNDPGFDTFLQQVKNTLLEGYEHQDMPFEKVVDAVVRTRDLSRHPLFQVMFLLHNTPDIPAFSLGDLAVEMEEVEETTAKFDLIFTLQAKEDELLLGVEYCTDLFCRDTVERMAEHYKQLLRSVTAAPAQQISTLNMLTATETQTLQTFATGPVIDLPADQTVVTLFEEQVQRYPDAVAIQFEETEITYHTLHERTNQLAHLLRSKGIGADSKVPVFFDRCPEMIIAVLSIWKAGGAYVPIDPKFPEERVRYILEETAAQVVVTNQRSSVLLPADITAAIISADEEDILSNQPRTALQPVAAQQHLAYVLYTSGSTGKPKGVLVEHAGLLNHLLAMIEEFDMNPSTILAFTAPYTFDISVWQMVNALVCGGRTVIYTEDLIHRPDLFIQTVEEQGVTLLQLVPSYLTSVLQEEPDVTLQSLDYLLVTGEAVTVSLLEQWFAHERFGNITVANAYGPTEASDDVSFYFMSEAPDVVQVPVGTPIRNLRMYVLDNNLQLCPQGVPGEICVAGLAVAQGYLNRPELTAAKFVEDPFCPGERMYRTGDLGRWLPDGNMEYIGRADDQVKIRGFRIELGEIEHALQQYPQIAQAVVVAKSDDKGIKRLVGYLVPEGELDKDTLTGYLKERLPEYMIPVLVVLDKLPLTANGKVDKKALPDPAAGAISNYVAPRTTLESQLADIWQRLLGIPQAGIYDNFFELGGHSLLVIRLIAAIRKEIGAELQVKDVFIHSDIASLAAGIDVATASLLPPVTRIVPAPELIPLSFSQERLWFIDKLEGSTHYHNPSILTLTGVVSADGIAWALQQVINRHEVLRTVVREADGTGYQHVLAADSWKMENIDTTLSQTAATAAFIAKPFDLSRDHMLRAALISHSANDHVLVMVVHHIAFDGWSSGIVIRELSEYYAAYIEKRNAALEPLALQYSDYAIWQRTYLNGPVLETLLQYWKQQLSGIDALNMPTDYPRPLVQSTKGAMLTFHLENNLAGALNDLSRQQGVTLFMTLLATFKVLLYRYTGQQDICVGTPVAGRSQQEIENLAGFFINTLALRSQPDGALPFDTYLQQVKTTLLEAYEHQELPFERIVDAVVKNRDLSRSPLFQVMLVLQNTPEEAALKLGDAVLTEEETALTTAKYDLIFVLEEKKDGLLLNVEYCTDLFSAATATQLAKHYEQLLKSVTTTPAARLSLLHMLTPNDEQLLLKLFNGPAVGYPEDKTIVTLFEEQVDRTPELTAVVYNSQRLTYRELDERSNQLAHYLRSKGVQEETLVPVCMGRGLEMIISMLAILKAGGAYVPVDPDYPEDRVHFMLEDTGAQLAISTSADSAVLRAAGIATLIETDTDPAIATQPRTRVNAGVKPGNVAYVIYTSGSTGRPKGVLIEHVNVVRLFETETPLYDFNSHDVWTMFHSFSFDFSVWEMYGALFYGGRLVIVPKDVARDVIRFGELLISEKVTVLNQTPSAFYVLQDYLTTRPESIAVRYVIFGGEALNPAKLRPWKERFPASRLINMYGITETTVHVTFLELKEAHLNSSASAIGRPIPTLNAYILDSEQQLSPVGVTGELYIGGAGVARGYLNRPELTAARFLASPFQEGERLYRTGDLARWYHDGNIEYQGRIDDQVKIRGFRIELGEIENAIQGSGVVGNSVVLAKTVGTGDKQLVAYVVPGDNYSKEAVVSHLKDLLPEYMIPSIWVVMENIPLTSNGKVNRKALPEPDAARLANVAYVAPRTTTEISLAAIWQELLGAERVGVNDNFFELGGDSIRVIKVASRIYHLFHKEVKVFEVYQAATLGELARVVDNKAATAEYREAVYQEVNETLDRQKESLLPLLKETANIEDLYPVSDIERGMLFISLMNPTEALYHDQFVGKLPRTFDATIVRQAYELLIARHSILRTGFRMGLHDQDIQIVYKSVPVQVPTFDIRHLSGPEVKAAVEQYLEEERTRPFVIEDAPLWRASLFSLKDCNLLVFQFHHAILDGWSVASLNTELYNLCTALVSNKTTELPAPLRASYKDYIIERLVTKKLDDSRNFWEAELADYKRLDIFTDEPVLEVVNYQFDERYAALLRERTRWDNISIKGLALGAYLYTLSLLTYEDDLTVGLVTNTRPLVEDADLLLGCFLNTIPLRYNMGSSYTWKSYFEGVEAKLLSLKERDRTSLFEITKITGEHSSNNNPYFDTIFNFINFHVYDGLKGGVSAMTPEDASELPAISDFELTNTFLDCTVSTTGDTFTVQFSIRRKLSAGKKLEDLVYYFRKIINAYLEHYEEAVTTTDILSPEENRLVLEKFPASPLQLPAQPSATLVSLFREQVSLRGEEVALVSGDFKLSYHELDERSNQVAHYLQSRGVKTESLVAVCMDRSPLLVVCMLGILKAGGAYVPLDAGYPRERIAYMLADSGSELVLTTAKYASLCSDTEATIVLTDENIWEDSPVSPLKDIITEKQLAYVIYTSGSTGRPKGVMIEHYNVVNLVRWHAAYYEVSAASRATAMASIGFDAFGWELWPYLCAGAGLWLLDDDARLSPETVVSLYTSAGITHSFVATGLVPEIMQALRGREVPLQYLLTGGDRLASVSLSDARYQLVNNYGPTENTVVTSSYVLPADGSTQPSIGRAVSNTRIYITDTALRPVPVGVAGELCVSGSQLSRGYLGQPELTAEKFVAHPFRAGERLYRTGDLARWLPDGNIEFFGRKDEQVKIRGYRIELGEIENVLLQSGLVNQTIVTATPDARGIKRLIAYVVSSAVFDEAALNNFLQGRLPAYMLPSRYVALAELPLTANGKIDRRALPEPEEEELVSGYLYAAPRNAAEAALAVIWEELLGTGNVGIHDNFFRLGGDSIISIQLASRARQAGVNLQVKDVFQYQTIAQLSAALADRRQDGGITPEQGMLNGTAGLLPVQQQYLHEVTDATNRLNQVILLETDKDIAPEVLEAAIRRLQEQHDALRFVYHHEEGRWVQEYSDHFVTLHTENLSAGDRKSLGTQLTDFCSQYQPDLNHVVKAVWIKMPAYSSHHRLLLAVHPIVADRVAMGILQEDLQQLIHHPSKETKEKTASYRQWYEQLTKYTKSEQLLSQKRYWQQAVQQREPLVVGHTSASPVSSLKNTSTHLDVALTSLLLKEVQATYRTAVSDILLAALTRTLAGPNGSQEIVIGLESHGREMLNEALDISRTVGCFTSVYPVLLNTRDCTDDSRLIRSVKEQLLHVPDNGLGFGILKYMVQDPGLQRENPYQLVFNYTGHADRFGTGDYGTTGSPFHGHQVISVHCFVKEGELYINWSYNNGHFSDATIATLSSSYLRQLELLIDHCVQLGRLGSVPTPWGYGLPATVGYKAFDKFLESPVSATNSISRLQAISEVYTLTPLQEGMLFHGLYDKDSAAYIEQFSCDLPGVDVQALQRSWNQLLSRHTILRTGFSYEDLPVPVQYVYKTLTMPFETVDYRDLPEDGLEAAIEAYIRQDRERGFNYEEAPLMRIILIQTGERDYHMLWSFHHLLLDGWSVSLVLGELLQQYEYEVKGGAEKLVPEDKYGEYIHYIGDRNKWKEQEYWNRYMEGLETATLLPFIKTTSNRNKGVGQYQEQQLFFGESITQQITETAKRYGITVNTLMQGVWALLLHKYTGLQNIVYGVSVSGRPASLQGVEHRAGLYINTLPLHTRFEKDTTISNWLQQIQKNQVQSREYEYTSLNRIQALTGITGDLFDSLLVFDNYPVSEALKAGEDKWSLKAERIKLLEQTNFPLDILIALSKEKTSITFNYNTELLEEQYMRQLAGHFESVLLQFLDDRQQQLGAVSLLTNEETQVLQALSAGPVVPWPEDQTLASLFEKQALILPEAVAIEFEGSTFTYRELNERANQLAHYLRSKGVKENVLVPICIDRSLEMILGILGIVKAGGAYVPVDPGYPQDRIGFILEDVKATVVLTNQRCSTQLPADSNITVINLDVDKQLDRQPVATPGNLIATDHLCYVIYTSGSTGRPKGVMIEHAGMVNHLYAKVNELAVDATTTIAFTASYTFDISVWQMFAALVCGGRTIIYPTDTVLNPAALINKVAADRVNILELVPSYLAILLQHHAAVELKQLRYLLVTGETVTPSLLKQWFSHPYYQHIPVVNAYGPTEASDDITHYFMHEAPELSSVPLGRPIQNLQIQILDLTDQPCPIGVPGEIIVSGIGVGRGYLNREALTAEKFVCLTPGSGLRSYRTGDLGRWLPDGNIEYLGRIDHQVKIRGNRIELGEIESVLQQYELIHQCVVIARKDAQGISQLIGYVVPKEPLKKEDVLAYLKERLPEYMIPLLVELAEMPLTPNGKIDRKALPEPDAGLQSGSYTAPRNKTEEILAGICQELLNADRISVNVNLFELGMHSLMVMRFTAAVLDALQVEIPVKTFFEQPTVEALAVYAERKSGESRKRKRIAL</sequence>
<dbReference type="NCBIfam" id="TIGR01733">
    <property type="entry name" value="AA-adenyl-dom"/>
    <property type="match status" value="6"/>
</dbReference>
<dbReference type="InterPro" id="IPR045851">
    <property type="entry name" value="AMP-bd_C_sf"/>
</dbReference>
<name>A0A365XWE7_9BACT</name>
<dbReference type="PROSITE" id="PS00012">
    <property type="entry name" value="PHOSPHOPANTETHEINE"/>
    <property type="match status" value="4"/>
</dbReference>
<dbReference type="CDD" id="cd17643">
    <property type="entry name" value="A_NRPS_Cytc1-like"/>
    <property type="match status" value="1"/>
</dbReference>
<evidence type="ECO:0000259" key="6">
    <source>
        <dbReference type="PROSITE" id="PS50075"/>
    </source>
</evidence>
<dbReference type="InterPro" id="IPR020806">
    <property type="entry name" value="PKS_PP-bd"/>
</dbReference>
<dbReference type="FunFam" id="1.10.1200.10:FF:000005">
    <property type="entry name" value="Nonribosomal peptide synthetase 1"/>
    <property type="match status" value="4"/>
</dbReference>
<dbReference type="SMART" id="SM00823">
    <property type="entry name" value="PKS_PP"/>
    <property type="match status" value="6"/>
</dbReference>
<dbReference type="Gene3D" id="3.40.50.980">
    <property type="match status" value="10"/>
</dbReference>
<dbReference type="PROSITE" id="PS50075">
    <property type="entry name" value="CARRIER"/>
    <property type="match status" value="6"/>
</dbReference>
<dbReference type="InterPro" id="IPR042099">
    <property type="entry name" value="ANL_N_sf"/>
</dbReference>
<feature type="domain" description="Carrier" evidence="6">
    <location>
        <begin position="5166"/>
        <end position="5240"/>
    </location>
</feature>
<feature type="domain" description="Carrier" evidence="6">
    <location>
        <begin position="968"/>
        <end position="1043"/>
    </location>
</feature>
<dbReference type="Proteomes" id="UP000253410">
    <property type="component" value="Unassembled WGS sequence"/>
</dbReference>
<evidence type="ECO:0000313" key="7">
    <source>
        <dbReference type="EMBL" id="RBL90699.1"/>
    </source>
</evidence>
<dbReference type="Pfam" id="PF13193">
    <property type="entry name" value="AMP-binding_C"/>
    <property type="match status" value="6"/>
</dbReference>
<keyword evidence="5" id="KW-0436">Ligase</keyword>
<dbReference type="FunFam" id="1.10.1200.10:FF:000016">
    <property type="entry name" value="Non-ribosomal peptide synthase"/>
    <property type="match status" value="1"/>
</dbReference>
<keyword evidence="8" id="KW-1185">Reference proteome</keyword>
<dbReference type="SUPFAM" id="SSF52777">
    <property type="entry name" value="CoA-dependent acyltransferases"/>
    <property type="match status" value="14"/>
</dbReference>
<feature type="domain" description="Carrier" evidence="6">
    <location>
        <begin position="3048"/>
        <end position="3123"/>
    </location>
</feature>
<dbReference type="Gene3D" id="3.30.559.10">
    <property type="entry name" value="Chloramphenicol acetyltransferase-like domain"/>
    <property type="match status" value="7"/>
</dbReference>
<dbReference type="CDD" id="cd19531">
    <property type="entry name" value="LCL_NRPS-like"/>
    <property type="match status" value="3"/>
</dbReference>
<dbReference type="PROSITE" id="PS00455">
    <property type="entry name" value="AMP_BINDING"/>
    <property type="match status" value="6"/>
</dbReference>
<dbReference type="NCBIfam" id="NF004282">
    <property type="entry name" value="PRK05691.1"/>
    <property type="match status" value="10"/>
</dbReference>
<evidence type="ECO:0000256" key="3">
    <source>
        <dbReference type="ARBA" id="ARBA00022450"/>
    </source>
</evidence>
<dbReference type="FunFam" id="3.30.300.30:FF:000010">
    <property type="entry name" value="Enterobactin synthetase component F"/>
    <property type="match status" value="6"/>
</dbReference>
<dbReference type="Pfam" id="PF00550">
    <property type="entry name" value="PP-binding"/>
    <property type="match status" value="6"/>
</dbReference>
<dbReference type="Gene3D" id="3.30.300.30">
    <property type="match status" value="6"/>
</dbReference>
<dbReference type="Pfam" id="PF00668">
    <property type="entry name" value="Condensation"/>
    <property type="match status" value="7"/>
</dbReference>
<evidence type="ECO:0000256" key="4">
    <source>
        <dbReference type="ARBA" id="ARBA00022553"/>
    </source>
</evidence>
<dbReference type="InterPro" id="IPR023213">
    <property type="entry name" value="CAT-like_dom_sf"/>
</dbReference>
<dbReference type="SUPFAM" id="SSF56801">
    <property type="entry name" value="Acetyl-CoA synthetase-like"/>
    <property type="match status" value="6"/>
</dbReference>
<dbReference type="Gene3D" id="3.40.50.12780">
    <property type="entry name" value="N-terminal domain of ligase-like"/>
    <property type="match status" value="1"/>
</dbReference>
<dbReference type="FunFam" id="3.40.50.980:FF:000001">
    <property type="entry name" value="Non-ribosomal peptide synthetase"/>
    <property type="match status" value="6"/>
</dbReference>
<dbReference type="GO" id="GO:0031177">
    <property type="term" value="F:phosphopantetheine binding"/>
    <property type="evidence" value="ECO:0007669"/>
    <property type="project" value="InterPro"/>
</dbReference>
<evidence type="ECO:0000256" key="5">
    <source>
        <dbReference type="ARBA" id="ARBA00022598"/>
    </source>
</evidence>
<dbReference type="CDD" id="cd05930">
    <property type="entry name" value="A_NRPS"/>
    <property type="match status" value="5"/>
</dbReference>
<dbReference type="FunFam" id="2.30.38.10:FF:000001">
    <property type="entry name" value="Non-ribosomal peptide synthetase PvdI"/>
    <property type="match status" value="4"/>
</dbReference>
<dbReference type="InterPro" id="IPR025110">
    <property type="entry name" value="AMP-bd_C"/>
</dbReference>
<feature type="domain" description="Carrier" evidence="6">
    <location>
        <begin position="2006"/>
        <end position="2081"/>
    </location>
</feature>
<keyword evidence="3" id="KW-0596">Phosphopantetheine</keyword>
<feature type="domain" description="Carrier" evidence="6">
    <location>
        <begin position="4097"/>
        <end position="4172"/>
    </location>
</feature>
<dbReference type="OrthoDB" id="4317020at2"/>
<dbReference type="InterPro" id="IPR010071">
    <property type="entry name" value="AA_adenyl_dom"/>
</dbReference>
<dbReference type="Pfam" id="PF00501">
    <property type="entry name" value="AMP-binding"/>
    <property type="match status" value="6"/>
</dbReference>
<keyword evidence="4" id="KW-0597">Phosphoprotein</keyword>
<protein>
    <recommendedName>
        <fullName evidence="6">Carrier domain-containing protein</fullName>
    </recommendedName>
</protein>
<gene>
    <name evidence="7" type="ORF">DF182_30095</name>
</gene>